<dbReference type="KEGG" id="plut:EI981_07565"/>
<dbReference type="InterPro" id="IPR027417">
    <property type="entry name" value="P-loop_NTPase"/>
</dbReference>
<organism evidence="2 3">
    <name type="scientific">Paenibacillus lutimineralis</name>
    <dbReference type="NCBI Taxonomy" id="2707005"/>
    <lineage>
        <taxon>Bacteria</taxon>
        <taxon>Bacillati</taxon>
        <taxon>Bacillota</taxon>
        <taxon>Bacilli</taxon>
        <taxon>Bacillales</taxon>
        <taxon>Paenibacillaceae</taxon>
        <taxon>Paenibacillus</taxon>
    </lineage>
</organism>
<dbReference type="AlphaFoldDB" id="A0A3S9UVE3"/>
<dbReference type="OrthoDB" id="3193269at2"/>
<evidence type="ECO:0000259" key="1">
    <source>
        <dbReference type="SMART" id="SM00382"/>
    </source>
</evidence>
<name>A0A3S9UVE3_9BACL</name>
<sequence length="622" mass="71343">MKLYSGTSAQFIEDTIQNQIAEKLKASFFLHFRYFPSDSEVKSWKNSLRAISQIFQYSALTNDNGIFLEYQLPINSQRLDCMITGKNADGTENAVIIELKQWDQCEESDGQNEVVTWVAGSKKDLLHPSVQVGRYQLYLQDTLTAFYEDNPIDLYACAYLHNYNYYSDDVIFADKFSESLNKYPLFTGDDVNKLKDYLSSKVGSGNGMEILNKIENSKYRPSKKLMDHVGNTIKGNSEYILLDKQQIIYDKIFAFARDGFHDKQKQVVIIKGGPGTGKSVIALNLMADLLLKGYNAHYATGSKAFTETLREIIGRRGGVQFKYFNSYMDAKLNDIDVLICDEAHRIRKTSNNRFMKKEQRTDLPQIAEIINASKVSVFFIDDDQVVRPDEIGSVSYITKYALENNCKIYMEELDAQFRCNGSDGFINWINNTLSIKKTANVIWDSNDDFEFKIFNSPVDLDNAIKEKVGEGHSARLTAGFCWKWSEANSDGTLVEDVIVGDFKRPWNAKPNARRLNRNIPESSLWAYDPNGINQVGCIYTAQGFEFDYVGIIFGKDLTYDLDTQSWEGHKEHSHDTVVKRSKEQFVDLVKNTYRVLLTRGMKGCYIYFMDKDTERFFKSRIE</sequence>
<proteinExistence type="predicted"/>
<dbReference type="InterPro" id="IPR018647">
    <property type="entry name" value="SLFN_3-like_DNA/RNA_helicase"/>
</dbReference>
<dbReference type="InterPro" id="IPR003593">
    <property type="entry name" value="AAA+_ATPase"/>
</dbReference>
<dbReference type="SUPFAM" id="SSF52540">
    <property type="entry name" value="P-loop containing nucleoside triphosphate hydrolases"/>
    <property type="match status" value="2"/>
</dbReference>
<dbReference type="SMART" id="SM00382">
    <property type="entry name" value="AAA"/>
    <property type="match status" value="1"/>
</dbReference>
<keyword evidence="3" id="KW-1185">Reference proteome</keyword>
<dbReference type="RefSeq" id="WP_126996896.1">
    <property type="nucleotide sequence ID" value="NZ_CP034346.1"/>
</dbReference>
<gene>
    <name evidence="2" type="ORF">EI981_07565</name>
</gene>
<dbReference type="Pfam" id="PF09848">
    <property type="entry name" value="SLFN-g3_helicase"/>
    <property type="match status" value="1"/>
</dbReference>
<evidence type="ECO:0000313" key="2">
    <source>
        <dbReference type="EMBL" id="AZS14329.1"/>
    </source>
</evidence>
<dbReference type="Gene3D" id="3.40.50.300">
    <property type="entry name" value="P-loop containing nucleotide triphosphate hydrolases"/>
    <property type="match status" value="1"/>
</dbReference>
<dbReference type="EMBL" id="CP034346">
    <property type="protein sequence ID" value="AZS14329.1"/>
    <property type="molecule type" value="Genomic_DNA"/>
</dbReference>
<protein>
    <submittedName>
        <fullName evidence="2">DUF2075 domain-containing protein</fullName>
    </submittedName>
</protein>
<evidence type="ECO:0000313" key="3">
    <source>
        <dbReference type="Proteomes" id="UP000270678"/>
    </source>
</evidence>
<accession>A0A3S9UVE3</accession>
<reference evidence="3" key="1">
    <citation type="submission" date="2018-12" db="EMBL/GenBank/DDBJ databases">
        <title>Complete genome sequence of Paenibacillus sp. MBLB1234.</title>
        <authorList>
            <person name="Nam Y.-D."/>
            <person name="Kang J."/>
            <person name="Chung W.-H."/>
            <person name="Park Y.S."/>
        </authorList>
    </citation>
    <scope>NUCLEOTIDE SEQUENCE [LARGE SCALE GENOMIC DNA]</scope>
    <source>
        <strain evidence="3">MBLB1234</strain>
    </source>
</reference>
<feature type="domain" description="AAA+ ATPase" evidence="1">
    <location>
        <begin position="264"/>
        <end position="414"/>
    </location>
</feature>
<dbReference type="Proteomes" id="UP000270678">
    <property type="component" value="Chromosome"/>
</dbReference>